<dbReference type="InterPro" id="IPR011992">
    <property type="entry name" value="EF-hand-dom_pair"/>
</dbReference>
<comment type="similarity">
    <text evidence="1">Belongs to the aequorin family.</text>
</comment>
<dbReference type="Gene3D" id="1.10.238.10">
    <property type="entry name" value="EF-hand"/>
    <property type="match status" value="1"/>
</dbReference>
<dbReference type="Pfam" id="PF13499">
    <property type="entry name" value="EF-hand_7"/>
    <property type="match status" value="1"/>
</dbReference>
<accession>A0A7M5U8L2</accession>
<keyword evidence="4" id="KW-0455">Luminescence</keyword>
<dbReference type="GO" id="GO:0005509">
    <property type="term" value="F:calcium ion binding"/>
    <property type="evidence" value="ECO:0007669"/>
    <property type="project" value="InterPro"/>
</dbReference>
<dbReference type="SUPFAM" id="SSF47473">
    <property type="entry name" value="EF-hand"/>
    <property type="match status" value="1"/>
</dbReference>
<dbReference type="Proteomes" id="UP000594262">
    <property type="component" value="Unplaced"/>
</dbReference>
<dbReference type="InterPro" id="IPR002048">
    <property type="entry name" value="EF_hand_dom"/>
</dbReference>
<evidence type="ECO:0000256" key="4">
    <source>
        <dbReference type="ARBA" id="ARBA00023223"/>
    </source>
</evidence>
<proteinExistence type="inferred from homology"/>
<feature type="domain" description="EF-hand" evidence="6">
    <location>
        <begin position="117"/>
        <end position="150"/>
    </location>
</feature>
<dbReference type="GeneID" id="136808601"/>
<feature type="domain" description="EF-hand" evidence="6">
    <location>
        <begin position="44"/>
        <end position="79"/>
    </location>
</feature>
<keyword evidence="3" id="KW-0106">Calcium</keyword>
<dbReference type="PROSITE" id="PS00018">
    <property type="entry name" value="EF_HAND_1"/>
    <property type="match status" value="1"/>
</dbReference>
<name>A0A7M5U8L2_9CNID</name>
<dbReference type="AlphaFoldDB" id="A0A7M5U8L2"/>
<evidence type="ECO:0000256" key="1">
    <source>
        <dbReference type="ARBA" id="ARBA00007828"/>
    </source>
</evidence>
<evidence type="ECO:0000313" key="8">
    <source>
        <dbReference type="Proteomes" id="UP000594262"/>
    </source>
</evidence>
<reference evidence="7" key="1">
    <citation type="submission" date="2021-01" db="UniProtKB">
        <authorList>
            <consortium name="EnsemblMetazoa"/>
        </authorList>
    </citation>
    <scope>IDENTIFICATION</scope>
</reference>
<protein>
    <recommendedName>
        <fullName evidence="6">EF-hand domain-containing protein</fullName>
    </recommendedName>
</protein>
<dbReference type="FunFam" id="1.10.238.10:FF:000178">
    <property type="entry name" value="Calmodulin-2 A"/>
    <property type="match status" value="1"/>
</dbReference>
<dbReference type="EnsemblMetazoa" id="CLYHEMT007545.3">
    <property type="protein sequence ID" value="CLYHEMP007545.3"/>
    <property type="gene ID" value="CLYHEMG007545"/>
</dbReference>
<organism evidence="7 8">
    <name type="scientific">Clytia hemisphaerica</name>
    <dbReference type="NCBI Taxonomy" id="252671"/>
    <lineage>
        <taxon>Eukaryota</taxon>
        <taxon>Metazoa</taxon>
        <taxon>Cnidaria</taxon>
        <taxon>Hydrozoa</taxon>
        <taxon>Hydroidolina</taxon>
        <taxon>Leptothecata</taxon>
        <taxon>Obeliida</taxon>
        <taxon>Clytiidae</taxon>
        <taxon>Clytia</taxon>
    </lineage>
</organism>
<sequence length="150" mass="17769">MEDHITQEKLKNYNQTFQTLDTDNKGFLKPKMIRQALKHVGFNPTENELEESLIVIDENENNRIELEEFLKLTSQLESKTKAKKEARDSFNAFDFLGEGFVAANDLKEALFYIMEKASEEDKQNIVKHFKLEKNRKIEFEEFKEMIIMKK</sequence>
<dbReference type="PROSITE" id="PS50222">
    <property type="entry name" value="EF_HAND_2"/>
    <property type="match status" value="3"/>
</dbReference>
<dbReference type="InterPro" id="IPR018247">
    <property type="entry name" value="EF_Hand_1_Ca_BS"/>
</dbReference>
<evidence type="ECO:0000256" key="2">
    <source>
        <dbReference type="ARBA" id="ARBA00022737"/>
    </source>
</evidence>
<dbReference type="GO" id="GO:0008218">
    <property type="term" value="P:bioluminescence"/>
    <property type="evidence" value="ECO:0007669"/>
    <property type="project" value="UniProtKB-KW"/>
</dbReference>
<dbReference type="PANTHER" id="PTHR23048:SF0">
    <property type="entry name" value="CALMODULIN LIKE 3"/>
    <property type="match status" value="1"/>
</dbReference>
<keyword evidence="8" id="KW-1185">Reference proteome</keyword>
<keyword evidence="2" id="KW-0677">Repeat</keyword>
<evidence type="ECO:0000256" key="5">
    <source>
        <dbReference type="ARBA" id="ARBA00023262"/>
    </source>
</evidence>
<keyword evidence="5" id="KW-0599">Photoprotein</keyword>
<dbReference type="InterPro" id="IPR050230">
    <property type="entry name" value="CALM/Myosin/TropC-like"/>
</dbReference>
<feature type="domain" description="EF-hand" evidence="6">
    <location>
        <begin position="8"/>
        <end position="43"/>
    </location>
</feature>
<dbReference type="OrthoDB" id="6019016at2759"/>
<evidence type="ECO:0000259" key="6">
    <source>
        <dbReference type="PROSITE" id="PS50222"/>
    </source>
</evidence>
<evidence type="ECO:0000256" key="3">
    <source>
        <dbReference type="ARBA" id="ARBA00022837"/>
    </source>
</evidence>
<dbReference type="RefSeq" id="XP_066921238.1">
    <property type="nucleotide sequence ID" value="XM_067065137.1"/>
</dbReference>
<dbReference type="PANTHER" id="PTHR23048">
    <property type="entry name" value="MYOSIN LIGHT CHAIN 1, 3"/>
    <property type="match status" value="1"/>
</dbReference>
<dbReference type="GO" id="GO:0016460">
    <property type="term" value="C:myosin II complex"/>
    <property type="evidence" value="ECO:0007669"/>
    <property type="project" value="TreeGrafter"/>
</dbReference>
<evidence type="ECO:0000313" key="7">
    <source>
        <dbReference type="EnsemblMetazoa" id="CLYHEMP007545.3"/>
    </source>
</evidence>